<dbReference type="HAMAP" id="MF_00137">
    <property type="entry name" value="SAICAR_synth"/>
    <property type="match status" value="1"/>
</dbReference>
<gene>
    <name evidence="11" type="primary">purC</name>
    <name evidence="13" type="ORF">I8D64_07190</name>
</gene>
<organism evidence="13 14">
    <name type="scientific">Brachybacterium halotolerans</name>
    <dbReference type="NCBI Taxonomy" id="2795215"/>
    <lineage>
        <taxon>Bacteria</taxon>
        <taxon>Bacillati</taxon>
        <taxon>Actinomycetota</taxon>
        <taxon>Actinomycetes</taxon>
        <taxon>Micrococcales</taxon>
        <taxon>Dermabacteraceae</taxon>
        <taxon>Brachybacterium</taxon>
    </lineage>
</organism>
<dbReference type="InterPro" id="IPR018236">
    <property type="entry name" value="SAICAR_synthetase_CS"/>
</dbReference>
<dbReference type="Proteomes" id="UP000612352">
    <property type="component" value="Unassembled WGS sequence"/>
</dbReference>
<keyword evidence="8 11" id="KW-0067">ATP-binding</keyword>
<dbReference type="GO" id="GO:0004639">
    <property type="term" value="F:phosphoribosylaminoimidazolesuccinocarboxamide synthase activity"/>
    <property type="evidence" value="ECO:0007669"/>
    <property type="project" value="UniProtKB-EC"/>
</dbReference>
<evidence type="ECO:0000259" key="12">
    <source>
        <dbReference type="Pfam" id="PF01259"/>
    </source>
</evidence>
<dbReference type="PANTHER" id="PTHR43700">
    <property type="entry name" value="PHOSPHORIBOSYLAMINOIMIDAZOLE-SUCCINOCARBOXAMIDE SYNTHASE"/>
    <property type="match status" value="1"/>
</dbReference>
<name>A0ABS1B990_9MICO</name>
<dbReference type="EMBL" id="JAEDAJ010000003">
    <property type="protein sequence ID" value="MBK0331185.1"/>
    <property type="molecule type" value="Genomic_DNA"/>
</dbReference>
<comment type="pathway">
    <text evidence="1 11">Purine metabolism; IMP biosynthesis via de novo pathway; 5-amino-1-(5-phospho-D-ribosyl)imidazole-4-carboxamide from 5-amino-1-(5-phospho-D-ribosyl)imidazole-4-carboxylate: step 1/2.</text>
</comment>
<dbReference type="Gene3D" id="3.30.200.20">
    <property type="entry name" value="Phosphorylase Kinase, domain 1"/>
    <property type="match status" value="1"/>
</dbReference>
<feature type="domain" description="SAICAR synthetase/ADE2 N-terminal" evidence="12">
    <location>
        <begin position="34"/>
        <end position="286"/>
    </location>
</feature>
<dbReference type="PANTHER" id="PTHR43700:SF1">
    <property type="entry name" value="PHOSPHORIBOSYLAMINOIMIDAZOLE-SUCCINOCARBOXAMIDE SYNTHASE"/>
    <property type="match status" value="1"/>
</dbReference>
<evidence type="ECO:0000256" key="5">
    <source>
        <dbReference type="ARBA" id="ARBA00022598"/>
    </source>
</evidence>
<evidence type="ECO:0000256" key="10">
    <source>
        <dbReference type="ARBA" id="ARBA00048475"/>
    </source>
</evidence>
<evidence type="ECO:0000256" key="6">
    <source>
        <dbReference type="ARBA" id="ARBA00022741"/>
    </source>
</evidence>
<evidence type="ECO:0000256" key="4">
    <source>
        <dbReference type="ARBA" id="ARBA00016460"/>
    </source>
</evidence>
<dbReference type="InterPro" id="IPR028923">
    <property type="entry name" value="SAICAR_synt/ADE2_N"/>
</dbReference>
<dbReference type="NCBIfam" id="TIGR00081">
    <property type="entry name" value="purC"/>
    <property type="match status" value="1"/>
</dbReference>
<evidence type="ECO:0000256" key="1">
    <source>
        <dbReference type="ARBA" id="ARBA00004672"/>
    </source>
</evidence>
<comment type="catalytic activity">
    <reaction evidence="10 11">
        <text>5-amino-1-(5-phospho-D-ribosyl)imidazole-4-carboxylate + L-aspartate + ATP = (2S)-2-[5-amino-1-(5-phospho-beta-D-ribosyl)imidazole-4-carboxamido]succinate + ADP + phosphate + 2 H(+)</text>
        <dbReference type="Rhea" id="RHEA:22628"/>
        <dbReference type="ChEBI" id="CHEBI:15378"/>
        <dbReference type="ChEBI" id="CHEBI:29991"/>
        <dbReference type="ChEBI" id="CHEBI:30616"/>
        <dbReference type="ChEBI" id="CHEBI:43474"/>
        <dbReference type="ChEBI" id="CHEBI:58443"/>
        <dbReference type="ChEBI" id="CHEBI:77657"/>
        <dbReference type="ChEBI" id="CHEBI:456216"/>
        <dbReference type="EC" id="6.3.2.6"/>
    </reaction>
</comment>
<dbReference type="InterPro" id="IPR001636">
    <property type="entry name" value="SAICAR_synth"/>
</dbReference>
<dbReference type="CDD" id="cd01414">
    <property type="entry name" value="SAICAR_synt_Sc"/>
    <property type="match status" value="1"/>
</dbReference>
<comment type="caution">
    <text evidence="13">The sequence shown here is derived from an EMBL/GenBank/DDBJ whole genome shotgun (WGS) entry which is preliminary data.</text>
</comment>
<evidence type="ECO:0000256" key="2">
    <source>
        <dbReference type="ARBA" id="ARBA00010190"/>
    </source>
</evidence>
<keyword evidence="5 11" id="KW-0436">Ligase</keyword>
<dbReference type="RefSeq" id="WP_200501842.1">
    <property type="nucleotide sequence ID" value="NZ_JAEDAJ010000003.1"/>
</dbReference>
<keyword evidence="7 11" id="KW-0658">Purine biosynthesis</keyword>
<dbReference type="Pfam" id="PF01259">
    <property type="entry name" value="SAICAR_synt"/>
    <property type="match status" value="1"/>
</dbReference>
<evidence type="ECO:0000256" key="11">
    <source>
        <dbReference type="HAMAP-Rule" id="MF_00137"/>
    </source>
</evidence>
<accession>A0ABS1B990</accession>
<evidence type="ECO:0000256" key="3">
    <source>
        <dbReference type="ARBA" id="ARBA00012217"/>
    </source>
</evidence>
<protein>
    <recommendedName>
        <fullName evidence="4 11">Phosphoribosylaminoimidazole-succinocarboxamide synthase</fullName>
        <ecNumber evidence="3 11">6.3.2.6</ecNumber>
    </recommendedName>
    <alternativeName>
        <fullName evidence="9 11">SAICAR synthetase</fullName>
    </alternativeName>
</protein>
<proteinExistence type="inferred from homology"/>
<dbReference type="PROSITE" id="PS01058">
    <property type="entry name" value="SAICAR_SYNTHETASE_2"/>
    <property type="match status" value="1"/>
</dbReference>
<evidence type="ECO:0000256" key="8">
    <source>
        <dbReference type="ARBA" id="ARBA00022840"/>
    </source>
</evidence>
<keyword evidence="14" id="KW-1185">Reference proteome</keyword>
<reference evidence="13 14" key="1">
    <citation type="submission" date="2020-12" db="EMBL/GenBank/DDBJ databases">
        <title>Brachybacterium sp. MASK1Z-5, whole genome shotgun sequence.</title>
        <authorList>
            <person name="Tuo L."/>
        </authorList>
    </citation>
    <scope>NUCLEOTIDE SEQUENCE [LARGE SCALE GENOMIC DNA]</scope>
    <source>
        <strain evidence="13 14">MASK1Z-5</strain>
    </source>
</reference>
<dbReference type="Gene3D" id="3.30.470.20">
    <property type="entry name" value="ATP-grasp fold, B domain"/>
    <property type="match status" value="1"/>
</dbReference>
<evidence type="ECO:0000313" key="14">
    <source>
        <dbReference type="Proteomes" id="UP000612352"/>
    </source>
</evidence>
<dbReference type="PROSITE" id="PS01057">
    <property type="entry name" value="SAICAR_SYNTHETASE_1"/>
    <property type="match status" value="1"/>
</dbReference>
<dbReference type="SUPFAM" id="SSF56104">
    <property type="entry name" value="SAICAR synthase-like"/>
    <property type="match status" value="1"/>
</dbReference>
<evidence type="ECO:0000256" key="9">
    <source>
        <dbReference type="ARBA" id="ARBA00030409"/>
    </source>
</evidence>
<evidence type="ECO:0000313" key="13">
    <source>
        <dbReference type="EMBL" id="MBK0331185.1"/>
    </source>
</evidence>
<keyword evidence="6 11" id="KW-0547">Nucleotide-binding</keyword>
<sequence length="321" mass="34951">MSPSAPDVPSAPDRASRSAPLITAPVLPGWDHAVSGKVRELYVPAGEDLAGAREVLVVATDRISAYDFSLAPGIPDKGRVLTGISLFWFEQLADIVPNHVISAEDVPEQVRGRALRCRALDMIPLECVVRGYLTGSGRADYERDGAVGGHALPAGLVEASRLPRPLFTPSTKAEQGEHDENITVDQARERLGGELVDRLDELTRAVYVRAQQIAAERGILLADTKLEFGFSRADGTLTLGDEVLTPDSSRFWSADAYREGVTQPSLDKQFVRDWLTSDASGWDRTSGQEPPELPADVVAQTRDRYVKAFERLTGREFASAE</sequence>
<evidence type="ECO:0000256" key="7">
    <source>
        <dbReference type="ARBA" id="ARBA00022755"/>
    </source>
</evidence>
<dbReference type="NCBIfam" id="NF010568">
    <property type="entry name" value="PRK13961.1"/>
    <property type="match status" value="1"/>
</dbReference>
<comment type="similarity">
    <text evidence="2 11">Belongs to the SAICAR synthetase family.</text>
</comment>
<dbReference type="EC" id="6.3.2.6" evidence="3 11"/>